<keyword evidence="2" id="KW-1185">Reference proteome</keyword>
<organism evidence="1 2">
    <name type="scientific">Nelumbo nucifera</name>
    <name type="common">Sacred lotus</name>
    <dbReference type="NCBI Taxonomy" id="4432"/>
    <lineage>
        <taxon>Eukaryota</taxon>
        <taxon>Viridiplantae</taxon>
        <taxon>Streptophyta</taxon>
        <taxon>Embryophyta</taxon>
        <taxon>Tracheophyta</taxon>
        <taxon>Spermatophyta</taxon>
        <taxon>Magnoliopsida</taxon>
        <taxon>Proteales</taxon>
        <taxon>Nelumbonaceae</taxon>
        <taxon>Nelumbo</taxon>
    </lineage>
</organism>
<proteinExistence type="predicted"/>
<sequence>MMPCRFGRERNPNDFEMGFIETQDHQLNKQFEDLVEKETQMTLKWVSSKLKIIN</sequence>
<dbReference type="AlphaFoldDB" id="A0A822YGD8"/>
<name>A0A822YGD8_NELNU</name>
<protein>
    <submittedName>
        <fullName evidence="1">Uncharacterized protein</fullName>
    </submittedName>
</protein>
<accession>A0A822YGD8</accession>
<dbReference type="Proteomes" id="UP000607653">
    <property type="component" value="Unassembled WGS sequence"/>
</dbReference>
<comment type="caution">
    <text evidence="1">The sequence shown here is derived from an EMBL/GenBank/DDBJ whole genome shotgun (WGS) entry which is preliminary data.</text>
</comment>
<evidence type="ECO:0000313" key="2">
    <source>
        <dbReference type="Proteomes" id="UP000607653"/>
    </source>
</evidence>
<evidence type="ECO:0000313" key="1">
    <source>
        <dbReference type="EMBL" id="DAD31557.1"/>
    </source>
</evidence>
<dbReference type="EMBL" id="DUZY01000003">
    <property type="protein sequence ID" value="DAD31557.1"/>
    <property type="molecule type" value="Genomic_DNA"/>
</dbReference>
<gene>
    <name evidence="1" type="ORF">HUJ06_010408</name>
</gene>
<reference evidence="1 2" key="1">
    <citation type="journal article" date="2020" name="Mol. Biol. Evol.">
        <title>Distinct Expression and Methylation Patterns for Genes with Different Fates following a Single Whole-Genome Duplication in Flowering Plants.</title>
        <authorList>
            <person name="Shi T."/>
            <person name="Rahmani R.S."/>
            <person name="Gugger P.F."/>
            <person name="Wang M."/>
            <person name="Li H."/>
            <person name="Zhang Y."/>
            <person name="Li Z."/>
            <person name="Wang Q."/>
            <person name="Van de Peer Y."/>
            <person name="Marchal K."/>
            <person name="Chen J."/>
        </authorList>
    </citation>
    <scope>NUCLEOTIDE SEQUENCE [LARGE SCALE GENOMIC DNA]</scope>
    <source>
        <tissue evidence="1">Leaf</tissue>
    </source>
</reference>